<feature type="active site" description="Charge relay system" evidence="5">
    <location>
        <position position="139"/>
    </location>
</feature>
<dbReference type="PRINTS" id="PR00723">
    <property type="entry name" value="SUBTILISIN"/>
</dbReference>
<keyword evidence="8" id="KW-1185">Reference proteome</keyword>
<dbReference type="PROSITE" id="PS51892">
    <property type="entry name" value="SUBTILASE"/>
    <property type="match status" value="1"/>
</dbReference>
<name>A0ABT8VJP6_9BACL</name>
<dbReference type="InterPro" id="IPR000209">
    <property type="entry name" value="Peptidase_S8/S53_dom"/>
</dbReference>
<feature type="active site" description="Charge relay system" evidence="5">
    <location>
        <position position="353"/>
    </location>
</feature>
<dbReference type="Proteomes" id="UP001168883">
    <property type="component" value="Unassembled WGS sequence"/>
</dbReference>
<dbReference type="Gene3D" id="3.40.50.200">
    <property type="entry name" value="Peptidase S8/S53 domain"/>
    <property type="match status" value="1"/>
</dbReference>
<dbReference type="GO" id="GO:0016787">
    <property type="term" value="F:hydrolase activity"/>
    <property type="evidence" value="ECO:0007669"/>
    <property type="project" value="UniProtKB-KW"/>
</dbReference>
<proteinExistence type="inferred from homology"/>
<dbReference type="CDD" id="cd00306">
    <property type="entry name" value="Peptidases_S8_S53"/>
    <property type="match status" value="1"/>
</dbReference>
<protein>
    <submittedName>
        <fullName evidence="7">S8/S53 family peptidase</fullName>
        <ecNumber evidence="7">3.4.-.-</ecNumber>
    </submittedName>
</protein>
<dbReference type="RefSeq" id="WP_302881101.1">
    <property type="nucleotide sequence ID" value="NZ_JAUMKJ010000056.1"/>
</dbReference>
<evidence type="ECO:0000256" key="3">
    <source>
        <dbReference type="ARBA" id="ARBA00022801"/>
    </source>
</evidence>
<dbReference type="InterPro" id="IPR015500">
    <property type="entry name" value="Peptidase_S8_subtilisin-rel"/>
</dbReference>
<organism evidence="7 8">
    <name type="scientific">Paenibacillus ehimensis</name>
    <dbReference type="NCBI Taxonomy" id="79264"/>
    <lineage>
        <taxon>Bacteria</taxon>
        <taxon>Bacillati</taxon>
        <taxon>Bacillota</taxon>
        <taxon>Bacilli</taxon>
        <taxon>Bacillales</taxon>
        <taxon>Paenibacillaceae</taxon>
        <taxon>Paenibacillus</taxon>
    </lineage>
</organism>
<dbReference type="EMBL" id="JAUMKJ010000056">
    <property type="protein sequence ID" value="MDO3681151.1"/>
    <property type="molecule type" value="Genomic_DNA"/>
</dbReference>
<dbReference type="EC" id="3.4.-.-" evidence="7"/>
<gene>
    <name evidence="7" type="ORF">Q3C12_29565</name>
</gene>
<reference evidence="7" key="1">
    <citation type="submission" date="2023-07" db="EMBL/GenBank/DDBJ databases">
        <authorList>
            <person name="Aktuganov G."/>
            <person name="Boyko T."/>
            <person name="Delegan Y."/>
            <person name="Galimzianova N."/>
            <person name="Gilvanova E."/>
            <person name="Korobov V."/>
            <person name="Kuzmina L."/>
            <person name="Melentiev A."/>
            <person name="Milman P."/>
            <person name="Ryabova A."/>
            <person name="Stupak E."/>
            <person name="Yasakov T."/>
            <person name="Zharikova N."/>
            <person name="Zhurenko E."/>
        </authorList>
    </citation>
    <scope>NUCLEOTIDE SEQUENCE</scope>
    <source>
        <strain evidence="7">IB-739</strain>
    </source>
</reference>
<accession>A0ABT8VJP6</accession>
<evidence type="ECO:0000313" key="8">
    <source>
        <dbReference type="Proteomes" id="UP001168883"/>
    </source>
</evidence>
<evidence type="ECO:0000256" key="2">
    <source>
        <dbReference type="ARBA" id="ARBA00022670"/>
    </source>
</evidence>
<evidence type="ECO:0000313" key="7">
    <source>
        <dbReference type="EMBL" id="MDO3681151.1"/>
    </source>
</evidence>
<feature type="domain" description="Peptidase S8/S53" evidence="6">
    <location>
        <begin position="130"/>
        <end position="401"/>
    </location>
</feature>
<dbReference type="InterPro" id="IPR036852">
    <property type="entry name" value="Peptidase_S8/S53_dom_sf"/>
</dbReference>
<keyword evidence="2 5" id="KW-0645">Protease</keyword>
<keyword evidence="3 5" id="KW-0378">Hydrolase</keyword>
<dbReference type="SUPFAM" id="SSF52743">
    <property type="entry name" value="Subtilisin-like"/>
    <property type="match status" value="1"/>
</dbReference>
<evidence type="ECO:0000256" key="4">
    <source>
        <dbReference type="ARBA" id="ARBA00022825"/>
    </source>
</evidence>
<dbReference type="InterPro" id="IPR023828">
    <property type="entry name" value="Peptidase_S8_Ser-AS"/>
</dbReference>
<evidence type="ECO:0000256" key="5">
    <source>
        <dbReference type="PROSITE-ProRule" id="PRU01240"/>
    </source>
</evidence>
<dbReference type="Pfam" id="PF00082">
    <property type="entry name" value="Peptidase_S8"/>
    <property type="match status" value="1"/>
</dbReference>
<evidence type="ECO:0000259" key="6">
    <source>
        <dbReference type="Pfam" id="PF00082"/>
    </source>
</evidence>
<feature type="active site" description="Charge relay system" evidence="5">
    <location>
        <position position="179"/>
    </location>
</feature>
<comment type="caution">
    <text evidence="7">The sequence shown here is derived from an EMBL/GenBank/DDBJ whole genome shotgun (WGS) entry which is preliminary data.</text>
</comment>
<dbReference type="PROSITE" id="PS00138">
    <property type="entry name" value="SUBTILASE_SER"/>
    <property type="match status" value="1"/>
</dbReference>
<evidence type="ECO:0000256" key="1">
    <source>
        <dbReference type="ARBA" id="ARBA00011073"/>
    </source>
</evidence>
<dbReference type="PANTHER" id="PTHR43806">
    <property type="entry name" value="PEPTIDASE S8"/>
    <property type="match status" value="1"/>
</dbReference>
<dbReference type="PANTHER" id="PTHR43806:SF11">
    <property type="entry name" value="CEREVISIN-RELATED"/>
    <property type="match status" value="1"/>
</dbReference>
<keyword evidence="4 5" id="KW-0720">Serine protease</keyword>
<dbReference type="InterPro" id="IPR050131">
    <property type="entry name" value="Peptidase_S8_subtilisin-like"/>
</dbReference>
<comment type="similarity">
    <text evidence="1 5">Belongs to the peptidase S8 family.</text>
</comment>
<sequence>MSELKKVLVEMRKTDANIVAMKSNDTLEEVGFKFDTTFSPVEMRMPPSRSEALSTAENQQQTVVVRGTIPEDKIKELESQPNVVKVYTDAKISLFSTPTTDCNPTTPHGNKADVARYLGVNHLWQDNIKGQGIVVAVCDGGITAEGRPVKPGETARRIPRVIGGFPEDWGTEASAGREHGNMCATDVLAMAPEAQLYDLRIFKGGIESTLSEALQAYEWVIQQHRQNGTPHVISNSWGIYQESWGEDYANDPNHIFTRKVVEAINEGIIVLFAAGNCGGNCTPNSRCGTDVGPGRSIWGANGHPLVITVGAVNIDEQIVGYSSQGPASLDPRKPDFCSITHFTAYYNSDNGTSAATPIAAGAVALLKQADGSLNQQQIKKLLNETAKDIDGQGWNATTGWGVIQPKKAYEKIASQAAVPV</sequence>